<feature type="transmembrane region" description="Helical" evidence="5">
    <location>
        <begin position="303"/>
        <end position="320"/>
    </location>
</feature>
<protein>
    <submittedName>
        <fullName evidence="6">UNC93-like protein C922.05c</fullName>
    </submittedName>
</protein>
<comment type="caution">
    <text evidence="6">The sequence shown here is derived from an EMBL/GenBank/DDBJ whole genome shotgun (WGS) entry which is preliminary data.</text>
</comment>
<dbReference type="PANTHER" id="PTHR23294">
    <property type="entry name" value="ET TRANSLATION PRODUCT-RELATED"/>
    <property type="match status" value="1"/>
</dbReference>
<feature type="transmembrane region" description="Helical" evidence="5">
    <location>
        <begin position="414"/>
        <end position="435"/>
    </location>
</feature>
<dbReference type="SUPFAM" id="SSF52540">
    <property type="entry name" value="P-loop containing nucleoside triphosphate hydrolases"/>
    <property type="match status" value="1"/>
</dbReference>
<evidence type="ECO:0000256" key="3">
    <source>
        <dbReference type="ARBA" id="ARBA00022989"/>
    </source>
</evidence>
<keyword evidence="7" id="KW-1185">Reference proteome</keyword>
<feature type="transmembrane region" description="Helical" evidence="5">
    <location>
        <begin position="59"/>
        <end position="79"/>
    </location>
</feature>
<dbReference type="EMBL" id="BDHI01000014">
    <property type="protein sequence ID" value="GCB23303.1"/>
    <property type="molecule type" value="Genomic_DNA"/>
</dbReference>
<feature type="transmembrane region" description="Helical" evidence="5">
    <location>
        <begin position="111"/>
        <end position="130"/>
    </location>
</feature>
<dbReference type="PANTHER" id="PTHR23294:SF55">
    <property type="entry name" value="TRANSPORTER, PUTATIVE (AFU_ORTHOLOGUE AFUA_1G17480)-RELATED"/>
    <property type="match status" value="1"/>
</dbReference>
<comment type="subcellular location">
    <subcellularLocation>
        <location evidence="1">Membrane</location>
        <topology evidence="1">Multi-pass membrane protein</topology>
    </subcellularLocation>
</comment>
<evidence type="ECO:0000313" key="6">
    <source>
        <dbReference type="EMBL" id="GCB23303.1"/>
    </source>
</evidence>
<dbReference type="PRINTS" id="PR00195">
    <property type="entry name" value="DYNAMIN"/>
</dbReference>
<dbReference type="Proteomes" id="UP000286921">
    <property type="component" value="Unassembled WGS sequence"/>
</dbReference>
<feature type="transmembrane region" description="Helical" evidence="5">
    <location>
        <begin position="182"/>
        <end position="202"/>
    </location>
</feature>
<proteinExistence type="predicted"/>
<keyword evidence="3 5" id="KW-1133">Transmembrane helix</keyword>
<keyword evidence="2 5" id="KW-0812">Transmembrane</keyword>
<sequence>MSSTVAAESSMEMIRRVYTNSWFQILLISFICFCCPGMYNALSGLGGSGQVDPTVAANATVALMSATAGTALFVVGPIFERVGPRVCLLLGGWTYALYSGSLLNFNYDKNGAFVIASGALLGVGASFLWVSQGAIMTTYVPESQKGRAIAVFWIIFNLGGGVGSLASFGLNFHSKTSTISDATYIALLVIMLVGWVLGLLICTPSAVRVKGIHTTASEKPNWRQTARLALRTVSDWRVICMLPLFFSANVPYSYQQNEVNGMNFNIRTRSLNGALYWMAQMLGGLIMGCLLDMPWLTRRWRAVAGWVTLFVTGMAIWGGGYKFQLWSTHRIAQGLKQNIDYTNGSLSAGPIILYICYGAYDALWQSFCYWLIGAQSNSPARTAIMVGAYKTFQSTGGAMAWRLNALRKTAMTQFAMDWGLCIGSLLIVIPTVWAITSTNVGEEDVVAEVAEKDCHECLYVVLGRASEIGKVGKCPIALSTKSRNKVFSHYAHVTDGSDTGIGAFSRDILEIETSGTEQNYPTVIDVLGSILCSYGGTDNGKRYCDGAEHNQYSCGCALRYIYVDITTQEILKLAEDADPRGIRTMGVLSKPDLATEKAALDAAMDLLQERRRDVFKLGYHVVKNRSADDDNPTLPARLADERAFFAAPPWSSIPDPLQRLHAYFNFLNSSAAVGRYFILLSLTTS</sequence>
<feature type="transmembrane region" description="Helical" evidence="5">
    <location>
        <begin position="351"/>
        <end position="372"/>
    </location>
</feature>
<dbReference type="InterPro" id="IPR022812">
    <property type="entry name" value="Dynamin"/>
</dbReference>
<dbReference type="Gene3D" id="3.40.50.300">
    <property type="entry name" value="P-loop containing nucleotide triphosphate hydrolases"/>
    <property type="match status" value="1"/>
</dbReference>
<accession>A0A401KVG7</accession>
<evidence type="ECO:0000313" key="7">
    <source>
        <dbReference type="Proteomes" id="UP000286921"/>
    </source>
</evidence>
<organism evidence="6 7">
    <name type="scientific">Aspergillus awamori</name>
    <name type="common">Black koji mold</name>
    <dbReference type="NCBI Taxonomy" id="105351"/>
    <lineage>
        <taxon>Eukaryota</taxon>
        <taxon>Fungi</taxon>
        <taxon>Dikarya</taxon>
        <taxon>Ascomycota</taxon>
        <taxon>Pezizomycotina</taxon>
        <taxon>Eurotiomycetes</taxon>
        <taxon>Eurotiomycetidae</taxon>
        <taxon>Eurotiales</taxon>
        <taxon>Aspergillaceae</taxon>
        <taxon>Aspergillus</taxon>
    </lineage>
</organism>
<evidence type="ECO:0000256" key="5">
    <source>
        <dbReference type="SAM" id="Phobius"/>
    </source>
</evidence>
<dbReference type="Gene3D" id="1.20.1250.20">
    <property type="entry name" value="MFS general substrate transporter like domains"/>
    <property type="match status" value="1"/>
</dbReference>
<feature type="transmembrane region" description="Helical" evidence="5">
    <location>
        <begin position="86"/>
        <end position="105"/>
    </location>
</feature>
<feature type="transmembrane region" description="Helical" evidence="5">
    <location>
        <begin position="21"/>
        <end position="39"/>
    </location>
</feature>
<keyword evidence="4 5" id="KW-0472">Membrane</keyword>
<feature type="transmembrane region" description="Helical" evidence="5">
    <location>
        <begin position="150"/>
        <end position="170"/>
    </location>
</feature>
<evidence type="ECO:0000256" key="1">
    <source>
        <dbReference type="ARBA" id="ARBA00004141"/>
    </source>
</evidence>
<dbReference type="InterPro" id="IPR051617">
    <property type="entry name" value="UNC-93-like_regulator"/>
</dbReference>
<dbReference type="InterPro" id="IPR010291">
    <property type="entry name" value="Ion_channel_UNC-93"/>
</dbReference>
<dbReference type="InterPro" id="IPR027417">
    <property type="entry name" value="P-loop_NTPase"/>
</dbReference>
<name>A0A401KVG7_ASPAW</name>
<reference evidence="6 7" key="1">
    <citation type="submission" date="2016-09" db="EMBL/GenBank/DDBJ databases">
        <title>Aspergillus awamori IFM 58123T.</title>
        <authorList>
            <person name="Kusuya Y."/>
            <person name="Shimizu M."/>
            <person name="Takahashi H."/>
            <person name="Yaguchi T."/>
        </authorList>
    </citation>
    <scope>NUCLEOTIDE SEQUENCE [LARGE SCALE GENOMIC DNA]</scope>
    <source>
        <strain evidence="6 7">IFM 58123</strain>
    </source>
</reference>
<evidence type="ECO:0000256" key="2">
    <source>
        <dbReference type="ARBA" id="ARBA00022692"/>
    </source>
</evidence>
<feature type="transmembrane region" description="Helical" evidence="5">
    <location>
        <begin position="274"/>
        <end position="291"/>
    </location>
</feature>
<dbReference type="GO" id="GO:0016020">
    <property type="term" value="C:membrane"/>
    <property type="evidence" value="ECO:0007669"/>
    <property type="project" value="UniProtKB-SubCell"/>
</dbReference>
<dbReference type="AlphaFoldDB" id="A0A401KVG7"/>
<evidence type="ECO:0000256" key="4">
    <source>
        <dbReference type="ARBA" id="ARBA00023136"/>
    </source>
</evidence>
<dbReference type="SUPFAM" id="SSF103473">
    <property type="entry name" value="MFS general substrate transporter"/>
    <property type="match status" value="1"/>
</dbReference>
<gene>
    <name evidence="6" type="ORF">AAWM_06188</name>
</gene>
<dbReference type="InterPro" id="IPR036259">
    <property type="entry name" value="MFS_trans_sf"/>
</dbReference>
<dbReference type="Pfam" id="PF05978">
    <property type="entry name" value="UNC-93"/>
    <property type="match status" value="1"/>
</dbReference>